<protein>
    <recommendedName>
        <fullName evidence="4">RHS repeat protein</fullName>
    </recommendedName>
</protein>
<dbReference type="Gene3D" id="2.180.10.10">
    <property type="entry name" value="RHS repeat-associated core"/>
    <property type="match status" value="1"/>
</dbReference>
<keyword evidence="3" id="KW-1185">Reference proteome</keyword>
<proteinExistence type="predicted"/>
<evidence type="ECO:0008006" key="4">
    <source>
        <dbReference type="Google" id="ProtNLM"/>
    </source>
</evidence>
<reference evidence="2 3" key="1">
    <citation type="submission" date="2019-04" db="EMBL/GenBank/DDBJ databases">
        <title>Streptomyces sp. nov. Bv016 isolated from bark of Buahinia variegata.</title>
        <authorList>
            <person name="Kanchanasin P."/>
            <person name="Tanasupawat S."/>
            <person name="Yuki M."/>
            <person name="Kudo T."/>
        </authorList>
    </citation>
    <scope>NUCLEOTIDE SEQUENCE [LARGE SCALE GENOMIC DNA]</scope>
    <source>
        <strain evidence="2 3">Bv016</strain>
    </source>
</reference>
<feature type="compositionally biased region" description="Low complexity" evidence="1">
    <location>
        <begin position="222"/>
        <end position="240"/>
    </location>
</feature>
<evidence type="ECO:0000256" key="1">
    <source>
        <dbReference type="SAM" id="MobiDB-lite"/>
    </source>
</evidence>
<dbReference type="AlphaFoldDB" id="A0A4Z1DFD7"/>
<dbReference type="EMBL" id="SRRT01000001">
    <property type="protein sequence ID" value="TGN80985.1"/>
    <property type="molecule type" value="Genomic_DNA"/>
</dbReference>
<dbReference type="NCBIfam" id="TIGR01643">
    <property type="entry name" value="YD_repeat_2x"/>
    <property type="match status" value="1"/>
</dbReference>
<sequence length="240" mass="26810">MPTRATRYEYGLDWSKVINPQGTSSYRLFTDALGRASRVDTFNSDAPDGYTSMTYAYNAAGQLESATNSLDKTHPWTWTYDHRGRTKTATDPDAGTTRTSYATSWGLDQSYTYDFKYNDTGMLEDSTLPKIGALAAEKLVVRYNKDGKQLSLSGKDWYGAETVYDSFGQVQRSTLGAQPYRVWTQNSYDDSSGELKQQSVYREGTADQTVVPGNLVSDRFGPPRTRTPAPVRRTLTARST</sequence>
<comment type="caution">
    <text evidence="2">The sequence shown here is derived from an EMBL/GenBank/DDBJ whole genome shotgun (WGS) entry which is preliminary data.</text>
</comment>
<accession>A0A4Z1DFD7</accession>
<organism evidence="2 3">
    <name type="scientific">Streptomyces bauhiniae</name>
    <dbReference type="NCBI Taxonomy" id="2340725"/>
    <lineage>
        <taxon>Bacteria</taxon>
        <taxon>Bacillati</taxon>
        <taxon>Actinomycetota</taxon>
        <taxon>Actinomycetes</taxon>
        <taxon>Kitasatosporales</taxon>
        <taxon>Streptomycetaceae</taxon>
        <taxon>Streptomyces</taxon>
    </lineage>
</organism>
<feature type="region of interest" description="Disordered" evidence="1">
    <location>
        <begin position="201"/>
        <end position="240"/>
    </location>
</feature>
<dbReference type="Proteomes" id="UP000298159">
    <property type="component" value="Unassembled WGS sequence"/>
</dbReference>
<gene>
    <name evidence="2" type="ORF">E5083_00105</name>
</gene>
<evidence type="ECO:0000313" key="3">
    <source>
        <dbReference type="Proteomes" id="UP000298159"/>
    </source>
</evidence>
<dbReference type="InterPro" id="IPR006530">
    <property type="entry name" value="YD"/>
</dbReference>
<evidence type="ECO:0000313" key="2">
    <source>
        <dbReference type="EMBL" id="TGN80985.1"/>
    </source>
</evidence>
<name>A0A4Z1DFD7_9ACTN</name>
<dbReference type="Pfam" id="PF05593">
    <property type="entry name" value="RHS_repeat"/>
    <property type="match status" value="1"/>
</dbReference>
<dbReference type="InterPro" id="IPR031325">
    <property type="entry name" value="RHS_repeat"/>
</dbReference>